<sequence length="273" mass="30640">MLATFIIAFREFLEAFLIAGVFLGISRKLKLKKELEIGIAIAVGIVASLLLTVGTYFFSEQARYILTEEKAELLENYLMIFSGLFIAYVVFSLHTMFHKNSGGILLHAHKKLQANSFDISFFATIVFLILREGFEIALFTASTSLFSEFRQNIIGLFGAFFVAGLVGIGTFAAYIKLSLSKVFKATEYMIILLGASLVQNGITELLEHQWGINIENIFSFGWHFLPDKHSLFGHLLQSFIGIDSAMSLPRLGIMVVYIVSVYMLFLKKRSLTK</sequence>
<feature type="transmembrane region" description="Helical" evidence="6">
    <location>
        <begin position="153"/>
        <end position="175"/>
    </location>
</feature>
<protein>
    <recommendedName>
        <fullName evidence="9">Iron permease</fullName>
    </recommendedName>
</protein>
<evidence type="ECO:0000256" key="1">
    <source>
        <dbReference type="ARBA" id="ARBA00004141"/>
    </source>
</evidence>
<dbReference type="PANTHER" id="PTHR31632:SF2">
    <property type="entry name" value="PLASMA MEMBRANE IRON PERMEASE"/>
    <property type="match status" value="1"/>
</dbReference>
<dbReference type="EMBL" id="PFED01000105">
    <property type="protein sequence ID" value="PJE62911.1"/>
    <property type="molecule type" value="Genomic_DNA"/>
</dbReference>
<gene>
    <name evidence="7" type="ORF">COU88_02415</name>
</gene>
<evidence type="ECO:0008006" key="9">
    <source>
        <dbReference type="Google" id="ProtNLM"/>
    </source>
</evidence>
<comment type="similarity">
    <text evidence="2">Belongs to the oxidase-dependent Fe transporter (OFeT) (TC 9.A.10.1) family.</text>
</comment>
<organism evidence="7 8">
    <name type="scientific">Candidatus Roizmanbacteria bacterium CG10_big_fil_rev_8_21_14_0_10_39_6</name>
    <dbReference type="NCBI Taxonomy" id="1974853"/>
    <lineage>
        <taxon>Bacteria</taxon>
        <taxon>Candidatus Roizmaniibacteriota</taxon>
    </lineage>
</organism>
<name>A0A2M8KSN7_9BACT</name>
<proteinExistence type="inferred from homology"/>
<dbReference type="Pfam" id="PF03239">
    <property type="entry name" value="FTR1"/>
    <property type="match status" value="1"/>
</dbReference>
<keyword evidence="3 6" id="KW-0812">Transmembrane</keyword>
<evidence type="ECO:0000256" key="2">
    <source>
        <dbReference type="ARBA" id="ARBA00008333"/>
    </source>
</evidence>
<comment type="subcellular location">
    <subcellularLocation>
        <location evidence="1">Membrane</location>
        <topology evidence="1">Multi-pass membrane protein</topology>
    </subcellularLocation>
</comment>
<feature type="transmembrane region" description="Helical" evidence="6">
    <location>
        <begin position="119"/>
        <end position="141"/>
    </location>
</feature>
<keyword evidence="4 6" id="KW-1133">Transmembrane helix</keyword>
<dbReference type="GO" id="GO:0015093">
    <property type="term" value="F:ferrous iron transmembrane transporter activity"/>
    <property type="evidence" value="ECO:0007669"/>
    <property type="project" value="TreeGrafter"/>
</dbReference>
<feature type="transmembrane region" description="Helical" evidence="6">
    <location>
        <begin position="6"/>
        <end position="25"/>
    </location>
</feature>
<dbReference type="PANTHER" id="PTHR31632">
    <property type="entry name" value="IRON TRANSPORTER FTH1"/>
    <property type="match status" value="1"/>
</dbReference>
<dbReference type="Proteomes" id="UP000229554">
    <property type="component" value="Unassembled WGS sequence"/>
</dbReference>
<feature type="transmembrane region" description="Helical" evidence="6">
    <location>
        <begin position="37"/>
        <end position="58"/>
    </location>
</feature>
<dbReference type="InterPro" id="IPR004923">
    <property type="entry name" value="FTR1/Fip1/EfeU"/>
</dbReference>
<evidence type="ECO:0000313" key="8">
    <source>
        <dbReference type="Proteomes" id="UP000229554"/>
    </source>
</evidence>
<keyword evidence="5 6" id="KW-0472">Membrane</keyword>
<reference evidence="8" key="1">
    <citation type="submission" date="2017-09" db="EMBL/GenBank/DDBJ databases">
        <title>Depth-based differentiation of microbial function through sediment-hosted aquifers and enrichment of novel symbionts in the deep terrestrial subsurface.</title>
        <authorList>
            <person name="Probst A.J."/>
            <person name="Ladd B."/>
            <person name="Jarett J.K."/>
            <person name="Geller-Mcgrath D.E."/>
            <person name="Sieber C.M.K."/>
            <person name="Emerson J.B."/>
            <person name="Anantharaman K."/>
            <person name="Thomas B.C."/>
            <person name="Malmstrom R."/>
            <person name="Stieglmeier M."/>
            <person name="Klingl A."/>
            <person name="Woyke T."/>
            <person name="Ryan C.M."/>
            <person name="Banfield J.F."/>
        </authorList>
    </citation>
    <scope>NUCLEOTIDE SEQUENCE [LARGE SCALE GENOMIC DNA]</scope>
</reference>
<feature type="transmembrane region" description="Helical" evidence="6">
    <location>
        <begin position="248"/>
        <end position="266"/>
    </location>
</feature>
<evidence type="ECO:0000256" key="5">
    <source>
        <dbReference type="ARBA" id="ARBA00023136"/>
    </source>
</evidence>
<evidence type="ECO:0000256" key="6">
    <source>
        <dbReference type="SAM" id="Phobius"/>
    </source>
</evidence>
<evidence type="ECO:0000256" key="3">
    <source>
        <dbReference type="ARBA" id="ARBA00022692"/>
    </source>
</evidence>
<dbReference type="AlphaFoldDB" id="A0A2M8KSN7"/>
<comment type="caution">
    <text evidence="7">The sequence shown here is derived from an EMBL/GenBank/DDBJ whole genome shotgun (WGS) entry which is preliminary data.</text>
</comment>
<evidence type="ECO:0000313" key="7">
    <source>
        <dbReference type="EMBL" id="PJE62911.1"/>
    </source>
</evidence>
<accession>A0A2M8KSN7</accession>
<feature type="transmembrane region" description="Helical" evidence="6">
    <location>
        <begin position="78"/>
        <end position="98"/>
    </location>
</feature>
<dbReference type="GO" id="GO:0033573">
    <property type="term" value="C:high-affinity iron permease complex"/>
    <property type="evidence" value="ECO:0007669"/>
    <property type="project" value="InterPro"/>
</dbReference>
<evidence type="ECO:0000256" key="4">
    <source>
        <dbReference type="ARBA" id="ARBA00022989"/>
    </source>
</evidence>